<dbReference type="RefSeq" id="WP_068992918.1">
    <property type="nucleotide sequence ID" value="NZ_BMJN01000021.1"/>
</dbReference>
<dbReference type="OrthoDB" id="6197337at2"/>
<dbReference type="EMBL" id="BMJN01000021">
    <property type="protein sequence ID" value="GGE33146.1"/>
    <property type="molecule type" value="Genomic_DNA"/>
</dbReference>
<evidence type="ECO:0000313" key="1">
    <source>
        <dbReference type="EMBL" id="GGE33146.1"/>
    </source>
</evidence>
<reference evidence="1" key="1">
    <citation type="journal article" date="2014" name="Int. J. Syst. Evol. Microbiol.">
        <title>Complete genome sequence of Corynebacterium casei LMG S-19264T (=DSM 44701T), isolated from a smear-ripened cheese.</title>
        <authorList>
            <consortium name="US DOE Joint Genome Institute (JGI-PGF)"/>
            <person name="Walter F."/>
            <person name="Albersmeier A."/>
            <person name="Kalinowski J."/>
            <person name="Ruckert C."/>
        </authorList>
    </citation>
    <scope>NUCLEOTIDE SEQUENCE</scope>
    <source>
        <strain evidence="1">CGMCC 1.15533</strain>
    </source>
</reference>
<protein>
    <submittedName>
        <fullName evidence="1">Ethanolamine utilization protein</fullName>
    </submittedName>
</protein>
<dbReference type="PIRSF" id="PIRSF034981">
    <property type="entry name" value="Eut_put"/>
    <property type="match status" value="1"/>
</dbReference>
<keyword evidence="2" id="KW-1185">Reference proteome</keyword>
<dbReference type="InterPro" id="IPR013372">
    <property type="entry name" value="Eut_put"/>
</dbReference>
<dbReference type="AlphaFoldDB" id="A0A917A853"/>
<gene>
    <name evidence="1" type="ORF">GCM10011510_13120</name>
</gene>
<accession>A0A917A853</accession>
<comment type="caution">
    <text evidence="1">The sequence shown here is derived from an EMBL/GenBank/DDBJ whole genome shotgun (WGS) entry which is preliminary data.</text>
</comment>
<evidence type="ECO:0000313" key="2">
    <source>
        <dbReference type="Proteomes" id="UP000660801"/>
    </source>
</evidence>
<name>A0A917A853_9STRE</name>
<proteinExistence type="predicted"/>
<organism evidence="1 2">
    <name type="scientific">Streptococcus himalayensis</name>
    <dbReference type="NCBI Taxonomy" id="1888195"/>
    <lineage>
        <taxon>Bacteria</taxon>
        <taxon>Bacillati</taxon>
        <taxon>Bacillota</taxon>
        <taxon>Bacilli</taxon>
        <taxon>Lactobacillales</taxon>
        <taxon>Streptococcaceae</taxon>
        <taxon>Streptococcus</taxon>
    </lineage>
</organism>
<sequence length="211" mass="23805">MENLDKLVQLITDRLLENLQDGPNETSVYLIGKDRTDALLVENGYRVVNNCECADAVVVDCLTLDAFLRIASLCPANEVESNLLTSLLDGKPVYVSLETFNVEQYKHSARSRLYRELVEQKVKLEKYGVQFYRENQLLSILGTQLAEKEEAAPQKLERKAASPKGKTNLITEAKLQAMDLSEGDSFVIEKGMIVTALAKDYLKRHKIRIVK</sequence>
<reference evidence="1" key="2">
    <citation type="submission" date="2020-09" db="EMBL/GenBank/DDBJ databases">
        <authorList>
            <person name="Sun Q."/>
            <person name="Zhou Y."/>
        </authorList>
    </citation>
    <scope>NUCLEOTIDE SEQUENCE</scope>
    <source>
        <strain evidence="1">CGMCC 1.15533</strain>
    </source>
</reference>
<dbReference type="Proteomes" id="UP000660801">
    <property type="component" value="Unassembled WGS sequence"/>
</dbReference>